<evidence type="ECO:0000313" key="6">
    <source>
        <dbReference type="Proteomes" id="UP000061348"/>
    </source>
</evidence>
<evidence type="ECO:0000313" key="3">
    <source>
        <dbReference type="EMBL" id="KWV79231.1"/>
    </source>
</evidence>
<feature type="domain" description="Post-SET" evidence="2">
    <location>
        <begin position="135"/>
        <end position="151"/>
    </location>
</feature>
<comment type="caution">
    <text evidence="4">The sequence shown here is derived from an EMBL/GenBank/DDBJ whole genome shotgun (WGS) entry which is preliminary data.</text>
</comment>
<evidence type="ECO:0000313" key="8">
    <source>
        <dbReference type="Proteomes" id="UP000239731"/>
    </source>
</evidence>
<dbReference type="Gene3D" id="2.170.270.10">
    <property type="entry name" value="SET domain"/>
    <property type="match status" value="1"/>
</dbReference>
<name>A0A125QIZ6_PSEFL</name>
<accession>A0A125QIZ6</accession>
<dbReference type="PANTHER" id="PTHR12350:SF19">
    <property type="entry name" value="SET DOMAIN-CONTAINING PROTEIN"/>
    <property type="match status" value="1"/>
</dbReference>
<dbReference type="InterPro" id="IPR003616">
    <property type="entry name" value="Post-SET_dom"/>
</dbReference>
<proteinExistence type="predicted"/>
<dbReference type="GO" id="GO:0008168">
    <property type="term" value="F:methyltransferase activity"/>
    <property type="evidence" value="ECO:0007669"/>
    <property type="project" value="UniProtKB-KW"/>
</dbReference>
<dbReference type="EMBL" id="LCYC01000012">
    <property type="protein sequence ID" value="KWV79231.1"/>
    <property type="molecule type" value="Genomic_DNA"/>
</dbReference>
<sequence length="174" mass="19763">MKTRAMDKAETAVNDCLYPFKTLLVEQGYPSTEHFEVKQEAEGVAARVTARVAFESRTRIAKVSGYAVSERRPYTLQLSPRIHLYDCWLCGLLQHSCNPNVFLDTTYLELWTVQPIGAGSLLTLDYATTEDTLARQFACHCGELNCRGWITGSKEPLNAEGQAFMAWWREHKRP</sequence>
<reference evidence="6 7" key="1">
    <citation type="submission" date="2015-05" db="EMBL/GenBank/DDBJ databases">
        <title>A genomic and transcriptomic approach to investigate the blue pigment phenotype in Pseudomonas fluorescens.</title>
        <authorList>
            <person name="Andreani N.A."/>
            <person name="Cardazzo B."/>
        </authorList>
    </citation>
    <scope>NUCLEOTIDE SEQUENCE [LARGE SCALE GENOMIC DNA]</scope>
    <source>
        <strain evidence="4 6">Ps_22</strain>
        <strain evidence="3 7">Ps_40</strain>
    </source>
</reference>
<organism evidence="4 6">
    <name type="scientific">Pseudomonas fluorescens</name>
    <dbReference type="NCBI Taxonomy" id="294"/>
    <lineage>
        <taxon>Bacteria</taxon>
        <taxon>Pseudomonadati</taxon>
        <taxon>Pseudomonadota</taxon>
        <taxon>Gammaproteobacteria</taxon>
        <taxon>Pseudomonadales</taxon>
        <taxon>Pseudomonadaceae</taxon>
        <taxon>Pseudomonas</taxon>
    </lineage>
</organism>
<keyword evidence="1 5" id="KW-0808">Transferase</keyword>
<dbReference type="PROSITE" id="PS50868">
    <property type="entry name" value="POST_SET"/>
    <property type="match status" value="1"/>
</dbReference>
<dbReference type="InterPro" id="IPR046341">
    <property type="entry name" value="SET_dom_sf"/>
</dbReference>
<protein>
    <submittedName>
        <fullName evidence="5">SET domain-containing protein-lysine N-methyltransferase</fullName>
    </submittedName>
</protein>
<evidence type="ECO:0000259" key="2">
    <source>
        <dbReference type="PROSITE" id="PS50868"/>
    </source>
</evidence>
<dbReference type="Proteomes" id="UP000061348">
    <property type="component" value="Unassembled WGS sequence"/>
</dbReference>
<dbReference type="GO" id="GO:0032259">
    <property type="term" value="P:methylation"/>
    <property type="evidence" value="ECO:0007669"/>
    <property type="project" value="UniProtKB-KW"/>
</dbReference>
<evidence type="ECO:0000313" key="4">
    <source>
        <dbReference type="EMBL" id="KWV89217.1"/>
    </source>
</evidence>
<dbReference type="PATRIC" id="fig|294.192.peg.1320"/>
<gene>
    <name evidence="5" type="ORF">C7A10_24330</name>
    <name evidence="3" type="ORF">PFL603g_01605</name>
    <name evidence="4" type="ORF">PFLmoz3_02119</name>
</gene>
<dbReference type="GeneID" id="86979899"/>
<keyword evidence="5" id="KW-0489">Methyltransferase</keyword>
<dbReference type="AlphaFoldDB" id="A0A125QIZ6"/>
<dbReference type="Proteomes" id="UP000239731">
    <property type="component" value="Unassembled WGS sequence"/>
</dbReference>
<dbReference type="Proteomes" id="UP000063434">
    <property type="component" value="Unassembled WGS sequence"/>
</dbReference>
<dbReference type="EMBL" id="PVUH01000019">
    <property type="protein sequence ID" value="PRW86953.1"/>
    <property type="molecule type" value="Genomic_DNA"/>
</dbReference>
<dbReference type="RefSeq" id="WP_034128124.1">
    <property type="nucleotide sequence ID" value="NZ_JAEACS010000003.1"/>
</dbReference>
<reference evidence="5 8" key="2">
    <citation type="submission" date="2018-03" db="EMBL/GenBank/DDBJ databases">
        <title>Blue discolouration in mozzarella cheese caused by Pseudomonas fluorescens.</title>
        <authorList>
            <person name="Chiesa F."/>
            <person name="Dalmasso A."/>
            <person name="Lomonaco S."/>
        </authorList>
    </citation>
    <scope>NUCLEOTIDE SEQUENCE [LARGE SCALE GENOMIC DNA]</scope>
    <source>
        <strain evidence="5 8">11293</strain>
    </source>
</reference>
<dbReference type="EMBL" id="LCYA01000052">
    <property type="protein sequence ID" value="KWV89217.1"/>
    <property type="molecule type" value="Genomic_DNA"/>
</dbReference>
<dbReference type="InterPro" id="IPR053201">
    <property type="entry name" value="Flavunoidine_N-MTase"/>
</dbReference>
<dbReference type="SUPFAM" id="SSF82199">
    <property type="entry name" value="SET domain"/>
    <property type="match status" value="1"/>
</dbReference>
<dbReference type="PANTHER" id="PTHR12350">
    <property type="entry name" value="HISTONE-LYSINE N-METHYLTRANSFERASE-RELATED"/>
    <property type="match status" value="1"/>
</dbReference>
<evidence type="ECO:0000256" key="1">
    <source>
        <dbReference type="ARBA" id="ARBA00022679"/>
    </source>
</evidence>
<evidence type="ECO:0000313" key="5">
    <source>
        <dbReference type="EMBL" id="PRW86953.1"/>
    </source>
</evidence>
<evidence type="ECO:0000313" key="7">
    <source>
        <dbReference type="Proteomes" id="UP000063434"/>
    </source>
</evidence>